<evidence type="ECO:0000313" key="1">
    <source>
        <dbReference type="EMBL" id="GMF19225.1"/>
    </source>
</evidence>
<dbReference type="AlphaFoldDB" id="A0A9W6WVM8"/>
<organism evidence="1 2">
    <name type="scientific">Phytophthora fragariaefolia</name>
    <dbReference type="NCBI Taxonomy" id="1490495"/>
    <lineage>
        <taxon>Eukaryota</taxon>
        <taxon>Sar</taxon>
        <taxon>Stramenopiles</taxon>
        <taxon>Oomycota</taxon>
        <taxon>Peronosporomycetes</taxon>
        <taxon>Peronosporales</taxon>
        <taxon>Peronosporaceae</taxon>
        <taxon>Phytophthora</taxon>
    </lineage>
</organism>
<dbReference type="EMBL" id="BSXT01000149">
    <property type="protein sequence ID" value="GMF19225.1"/>
    <property type="molecule type" value="Genomic_DNA"/>
</dbReference>
<evidence type="ECO:0000313" key="2">
    <source>
        <dbReference type="Proteomes" id="UP001165121"/>
    </source>
</evidence>
<keyword evidence="2" id="KW-1185">Reference proteome</keyword>
<protein>
    <submittedName>
        <fullName evidence="1">Unnamed protein product</fullName>
    </submittedName>
</protein>
<comment type="caution">
    <text evidence="1">The sequence shown here is derived from an EMBL/GenBank/DDBJ whole genome shotgun (WGS) entry which is preliminary data.</text>
</comment>
<dbReference type="Proteomes" id="UP001165121">
    <property type="component" value="Unassembled WGS sequence"/>
</dbReference>
<dbReference type="OrthoDB" id="120320at2759"/>
<name>A0A9W6WVM8_9STRA</name>
<gene>
    <name evidence="1" type="ORF">Pfra01_000193700</name>
</gene>
<sequence>MRRYDLSLRRATNLTVLTEDVLTDRAVRYMEYLSARKDSLNMNPTVLMDEMAVYFEHPRHQAVAVTVARHVVLKSTGFASMHITAVLAVSASGRNLPPLIVCKGANQDGSYAWKSNCLDSMRAHISKAVKARVVKKDLQMLVIPGGLAPYVQTGDIGICKSFKDKLSVIIDEWKLSDRVVYTKAGNPKPPHVEDAV</sequence>
<proteinExistence type="predicted"/>
<reference evidence="1" key="1">
    <citation type="submission" date="2023-04" db="EMBL/GenBank/DDBJ databases">
        <title>Phytophthora fragariaefolia NBRC 109709.</title>
        <authorList>
            <person name="Ichikawa N."/>
            <person name="Sato H."/>
            <person name="Tonouchi N."/>
        </authorList>
    </citation>
    <scope>NUCLEOTIDE SEQUENCE</scope>
    <source>
        <strain evidence="1">NBRC 109709</strain>
    </source>
</reference>
<accession>A0A9W6WVM8</accession>